<dbReference type="PANTHER" id="PTHR23517:SF3">
    <property type="entry name" value="INTEGRAL MEMBRANE TRANSPORT PROTEIN"/>
    <property type="match status" value="1"/>
</dbReference>
<dbReference type="InterPro" id="IPR020846">
    <property type="entry name" value="MFS_dom"/>
</dbReference>
<gene>
    <name evidence="7" type="primary">garP</name>
    <name evidence="7" type="ORF">AHOG_08755</name>
</gene>
<dbReference type="OrthoDB" id="4332123at2"/>
<sequence>MSSQRHARRAWLIWTFAVIVYLAAVFHRGSLGVAGTLASERFAIGPAALGVFTVVQVGVYAAMQIPTGLLVDRFGPRRVLTAAAVLLGVGQLLFALVDSYPAALAARVTVGVGDALTWVSILRLVAAHFSSRRYALVASISSALGALGGVLATVPLGLALTNVGWTPTFAIVGLLTASYAVIAGRFVRDTPPVAVEPPQASSAPTGLREVLSRVPAVWRVPGTRLAFWVHFSTMFLPGVLGLLWGFPYLVDGIGVSPGTAGVLVGLLVFGGVFAGPLVGALIGHRPTCRMPLVIGYLLATVSALTMLLAWPGDGPPLLLVTVAFVVFACGGPASSVAFALVRDYNSLTEVGTATGVANVGGHLATAFSALLIGLLLDATAVDGTGSFRIAFLGVGALLLFGLSRTLVWWRRARAVVLAADARGESVPVRLRHQRWDLRQAPVPARV</sequence>
<accession>A0A221W0T6</accession>
<name>A0A221W0T6_9PSEU</name>
<dbReference type="EMBL" id="CP022521">
    <property type="protein sequence ID" value="ASO19395.1"/>
    <property type="molecule type" value="Genomic_DNA"/>
</dbReference>
<comment type="subcellular location">
    <subcellularLocation>
        <location evidence="1">Cell membrane</location>
        <topology evidence="1">Multi-pass membrane protein</topology>
    </subcellularLocation>
</comment>
<dbReference type="InterPro" id="IPR011701">
    <property type="entry name" value="MFS"/>
</dbReference>
<dbReference type="GO" id="GO:0005886">
    <property type="term" value="C:plasma membrane"/>
    <property type="evidence" value="ECO:0007669"/>
    <property type="project" value="UniProtKB-SubCell"/>
</dbReference>
<dbReference type="KEGG" id="ahg:AHOG_08755"/>
<keyword evidence="6" id="KW-0472">Membrane</keyword>
<dbReference type="PANTHER" id="PTHR23517">
    <property type="entry name" value="RESISTANCE PROTEIN MDTM, PUTATIVE-RELATED-RELATED"/>
    <property type="match status" value="1"/>
</dbReference>
<evidence type="ECO:0000313" key="8">
    <source>
        <dbReference type="Proteomes" id="UP000204221"/>
    </source>
</evidence>
<evidence type="ECO:0000256" key="1">
    <source>
        <dbReference type="ARBA" id="ARBA00004651"/>
    </source>
</evidence>
<dbReference type="RefSeq" id="WP_093940901.1">
    <property type="nucleotide sequence ID" value="NZ_CP022521.1"/>
</dbReference>
<reference evidence="7 8" key="1">
    <citation type="submission" date="2017-07" db="EMBL/GenBank/DDBJ databases">
        <title>Complete genome sequence of Actinoalloteichus hoggarensis DSM 45943, type strain of Actinoalloteichus hoggarensis.</title>
        <authorList>
            <person name="Ruckert C."/>
            <person name="Nouioui I."/>
            <person name="Willmese J."/>
            <person name="van Wezel G."/>
            <person name="Klenk H.-P."/>
            <person name="Kalinowski J."/>
            <person name="Zotchev S.B."/>
        </authorList>
    </citation>
    <scope>NUCLEOTIDE SEQUENCE [LARGE SCALE GENOMIC DNA]</scope>
    <source>
        <strain evidence="7 8">DSM 45943</strain>
    </source>
</reference>
<evidence type="ECO:0000313" key="7">
    <source>
        <dbReference type="EMBL" id="ASO19395.1"/>
    </source>
</evidence>
<keyword evidence="4" id="KW-0812">Transmembrane</keyword>
<evidence type="ECO:0000256" key="4">
    <source>
        <dbReference type="ARBA" id="ARBA00022692"/>
    </source>
</evidence>
<dbReference type="SUPFAM" id="SSF103473">
    <property type="entry name" value="MFS general substrate transporter"/>
    <property type="match status" value="1"/>
</dbReference>
<keyword evidence="5" id="KW-1133">Transmembrane helix</keyword>
<evidence type="ECO:0000256" key="3">
    <source>
        <dbReference type="ARBA" id="ARBA00022475"/>
    </source>
</evidence>
<evidence type="ECO:0000256" key="2">
    <source>
        <dbReference type="ARBA" id="ARBA00022448"/>
    </source>
</evidence>
<dbReference type="GO" id="GO:0022857">
    <property type="term" value="F:transmembrane transporter activity"/>
    <property type="evidence" value="ECO:0007669"/>
    <property type="project" value="InterPro"/>
</dbReference>
<dbReference type="Proteomes" id="UP000204221">
    <property type="component" value="Chromosome"/>
</dbReference>
<dbReference type="AlphaFoldDB" id="A0A221W0T6"/>
<dbReference type="Gene3D" id="1.20.1250.20">
    <property type="entry name" value="MFS general substrate transporter like domains"/>
    <property type="match status" value="2"/>
</dbReference>
<protein>
    <submittedName>
        <fullName evidence="7">Putative galactarate transporter</fullName>
    </submittedName>
</protein>
<organism evidence="7 8">
    <name type="scientific">Actinoalloteichus hoggarensis</name>
    <dbReference type="NCBI Taxonomy" id="1470176"/>
    <lineage>
        <taxon>Bacteria</taxon>
        <taxon>Bacillati</taxon>
        <taxon>Actinomycetota</taxon>
        <taxon>Actinomycetes</taxon>
        <taxon>Pseudonocardiales</taxon>
        <taxon>Pseudonocardiaceae</taxon>
        <taxon>Actinoalloteichus</taxon>
    </lineage>
</organism>
<keyword evidence="8" id="KW-1185">Reference proteome</keyword>
<dbReference type="Pfam" id="PF07690">
    <property type="entry name" value="MFS_1"/>
    <property type="match status" value="1"/>
</dbReference>
<keyword evidence="3" id="KW-1003">Cell membrane</keyword>
<evidence type="ECO:0000256" key="5">
    <source>
        <dbReference type="ARBA" id="ARBA00022989"/>
    </source>
</evidence>
<dbReference type="InterPro" id="IPR050171">
    <property type="entry name" value="MFS_Transporters"/>
</dbReference>
<dbReference type="PROSITE" id="PS50850">
    <property type="entry name" value="MFS"/>
    <property type="match status" value="1"/>
</dbReference>
<keyword evidence="2" id="KW-0813">Transport</keyword>
<proteinExistence type="predicted"/>
<evidence type="ECO:0000256" key="6">
    <source>
        <dbReference type="ARBA" id="ARBA00023136"/>
    </source>
</evidence>
<dbReference type="InterPro" id="IPR036259">
    <property type="entry name" value="MFS_trans_sf"/>
</dbReference>